<accession>A0ABU9MR01</accession>
<protein>
    <submittedName>
        <fullName evidence="1">Uncharacterized protein</fullName>
    </submittedName>
</protein>
<reference evidence="1 2" key="1">
    <citation type="submission" date="2024-04" db="EMBL/GenBank/DDBJ databases">
        <authorList>
            <person name="Suleimanova A.D."/>
            <person name="Pudova D.S."/>
            <person name="Shagimardanova E.I."/>
            <person name="Sharipova M.R."/>
        </authorList>
    </citation>
    <scope>NUCLEOTIDE SEQUENCE [LARGE SCALE GENOMIC DNA]</scope>
    <source>
        <strain evidence="1 2">3.1</strain>
    </source>
</reference>
<comment type="caution">
    <text evidence="1">The sequence shown here is derived from an EMBL/GenBank/DDBJ whole genome shotgun (WGS) entry which is preliminary data.</text>
</comment>
<sequence length="62" mass="7103">MKKSKGRGIISGHDYTMSDFIKDYRCAVIAAVYPCCVAFGWEFIFMTVDVTEKQSFAIREIK</sequence>
<evidence type="ECO:0000313" key="2">
    <source>
        <dbReference type="Proteomes" id="UP001468095"/>
    </source>
</evidence>
<dbReference type="Proteomes" id="UP001468095">
    <property type="component" value="Unassembled WGS sequence"/>
</dbReference>
<organism evidence="1 2">
    <name type="scientific">Pantoea brenneri</name>
    <dbReference type="NCBI Taxonomy" id="472694"/>
    <lineage>
        <taxon>Bacteria</taxon>
        <taxon>Pseudomonadati</taxon>
        <taxon>Pseudomonadota</taxon>
        <taxon>Gammaproteobacteria</taxon>
        <taxon>Enterobacterales</taxon>
        <taxon>Erwiniaceae</taxon>
        <taxon>Pantoea</taxon>
    </lineage>
</organism>
<keyword evidence="2" id="KW-1185">Reference proteome</keyword>
<gene>
    <name evidence="1" type="ORF">AABB92_12900</name>
</gene>
<evidence type="ECO:0000313" key="1">
    <source>
        <dbReference type="EMBL" id="MEL7696550.1"/>
    </source>
</evidence>
<dbReference type="EMBL" id="JBCGBG010000002">
    <property type="protein sequence ID" value="MEL7696550.1"/>
    <property type="molecule type" value="Genomic_DNA"/>
</dbReference>
<proteinExistence type="predicted"/>
<name>A0ABU9MR01_9GAMM</name>